<evidence type="ECO:0000259" key="1">
    <source>
        <dbReference type="Pfam" id="PF12571"/>
    </source>
</evidence>
<dbReference type="InterPro" id="IPR022225">
    <property type="entry name" value="Phage_tail_fibre_N"/>
</dbReference>
<gene>
    <name evidence="2" type="ORF">IAB00_04085</name>
</gene>
<dbReference type="Pfam" id="PF12571">
    <property type="entry name" value="Phage_tail_fib"/>
    <property type="match status" value="1"/>
</dbReference>
<accession>A0A9D1KZH2</accession>
<reference evidence="2" key="2">
    <citation type="journal article" date="2021" name="PeerJ">
        <title>Extensive microbial diversity within the chicken gut microbiome revealed by metagenomics and culture.</title>
        <authorList>
            <person name="Gilroy R."/>
            <person name="Ravi A."/>
            <person name="Getino M."/>
            <person name="Pursley I."/>
            <person name="Horton D.L."/>
            <person name="Alikhan N.F."/>
            <person name="Baker D."/>
            <person name="Gharbi K."/>
            <person name="Hall N."/>
            <person name="Watson M."/>
            <person name="Adriaenssens E.M."/>
            <person name="Foster-Nyarko E."/>
            <person name="Jarju S."/>
            <person name="Secka A."/>
            <person name="Antonio M."/>
            <person name="Oren A."/>
            <person name="Chaudhuri R.R."/>
            <person name="La Ragione R."/>
            <person name="Hildebrand F."/>
            <person name="Pallen M.J."/>
        </authorList>
    </citation>
    <scope>NUCLEOTIDE SEQUENCE</scope>
    <source>
        <strain evidence="2">2830</strain>
    </source>
</reference>
<dbReference type="PANTHER" id="PTHR35191">
    <property type="entry name" value="PROPHAGE SIDE TAIL FIBER PROTEIN HOMOLOG STFQ-RELATED"/>
    <property type="match status" value="1"/>
</dbReference>
<organism evidence="2 3">
    <name type="scientific">Candidatus Avidehalobacter gallistercoris</name>
    <dbReference type="NCBI Taxonomy" id="2840694"/>
    <lineage>
        <taxon>Bacteria</taxon>
        <taxon>Bacillati</taxon>
        <taxon>Bacillota</taxon>
        <taxon>Clostridia</taxon>
        <taxon>Eubacteriales</taxon>
        <taxon>Peptococcaceae</taxon>
        <taxon>Peptococcaceae incertae sedis</taxon>
        <taxon>Candidatus Avidehalobacter</taxon>
    </lineage>
</organism>
<dbReference type="EMBL" id="DVMH01000021">
    <property type="protein sequence ID" value="HIU10411.1"/>
    <property type="molecule type" value="Genomic_DNA"/>
</dbReference>
<dbReference type="InterPro" id="IPR051934">
    <property type="entry name" value="Phage_Tail_Fiber_Structural"/>
</dbReference>
<dbReference type="PANTHER" id="PTHR35191:SF1">
    <property type="entry name" value="PROPHAGE SIDE TAIL FIBER PROTEIN HOMOLOG STFQ-RELATED"/>
    <property type="match status" value="1"/>
</dbReference>
<proteinExistence type="predicted"/>
<feature type="domain" description="Phage tail fibre protein N-terminal" evidence="1">
    <location>
        <begin position="4"/>
        <end position="143"/>
    </location>
</feature>
<dbReference type="Proteomes" id="UP000824124">
    <property type="component" value="Unassembled WGS sequence"/>
</dbReference>
<protein>
    <submittedName>
        <fullName evidence="2">Phage tail protein</fullName>
    </submittedName>
</protein>
<evidence type="ECO:0000313" key="2">
    <source>
        <dbReference type="EMBL" id="HIU10411.1"/>
    </source>
</evidence>
<comment type="caution">
    <text evidence="2">The sequence shown here is derived from an EMBL/GenBank/DDBJ whole genome shotgun (WGS) entry which is preliminary data.</text>
</comment>
<name>A0A9D1KZH2_9FIRM</name>
<evidence type="ECO:0000313" key="3">
    <source>
        <dbReference type="Proteomes" id="UP000824124"/>
    </source>
</evidence>
<reference evidence="2" key="1">
    <citation type="submission" date="2020-10" db="EMBL/GenBank/DDBJ databases">
        <authorList>
            <person name="Gilroy R."/>
        </authorList>
    </citation>
    <scope>NUCLEOTIDE SEQUENCE</scope>
    <source>
        <strain evidence="2">2830</strain>
    </source>
</reference>
<dbReference type="AlphaFoldDB" id="A0A9D1KZH2"/>
<sequence length="264" mass="28135">MAEQLYCTVVTDVGSAKITQAIQSGDPYMIVNAAVGDGGGAYYMPTPAQTELRREVWRGQIAACEIDQNSPNMLNVKFIIPPDVGGWTVREACLLDIDGGMLAVCNLPDTQKAVYSVGTTGKLTIVMHIVVTDAGVLQFEIHPELESVSREEMNTAIAMHDASPTAHSDLRAQIDTTIQSAIANFYTKDETDDLISDAIYAHDTGADAHGDVRAGVAGLDSRVSALEVIVGGGISTNPFNVTFLSLSGVTVTGVWNKTQGRIEF</sequence>